<dbReference type="EMBL" id="CP002077">
    <property type="protein sequence ID" value="ADK86982.1"/>
    <property type="molecule type" value="Genomic_DNA"/>
</dbReference>
<dbReference type="GeneID" id="66609120"/>
<evidence type="ECO:0000313" key="7">
    <source>
        <dbReference type="Proteomes" id="UP000007756"/>
    </source>
</evidence>
<dbReference type="Pfam" id="PF03086">
    <property type="entry name" value="DUF240"/>
    <property type="match status" value="1"/>
</dbReference>
<accession>A0A0H3DP46</accession>
<dbReference type="PATRIC" id="fig|722438.3.peg.259"/>
<keyword evidence="3" id="KW-0472">Membrane</keyword>
<dbReference type="RefSeq" id="WP_014574914.1">
    <property type="nucleotide sequence ID" value="NZ_CP010546.1"/>
</dbReference>
<evidence type="ECO:0000259" key="5">
    <source>
        <dbReference type="Pfam" id="PF03086"/>
    </source>
</evidence>
<evidence type="ECO:0000313" key="6">
    <source>
        <dbReference type="EMBL" id="ADK86982.1"/>
    </source>
</evidence>
<evidence type="ECO:0000259" key="4">
    <source>
        <dbReference type="Pfam" id="PF03072"/>
    </source>
</evidence>
<dbReference type="InterPro" id="IPR004306">
    <property type="entry name" value="DUF237"/>
</dbReference>
<feature type="coiled-coil region" evidence="2">
    <location>
        <begin position="324"/>
        <end position="370"/>
    </location>
</feature>
<dbReference type="InterPro" id="IPR004319">
    <property type="entry name" value="DUF240"/>
</dbReference>
<feature type="domain" description="DUF237" evidence="4">
    <location>
        <begin position="465"/>
        <end position="592"/>
    </location>
</feature>
<dbReference type="PaxDb" id="722438-MPNE_0266"/>
<evidence type="ECO:0000256" key="3">
    <source>
        <dbReference type="SAM" id="Phobius"/>
    </source>
</evidence>
<dbReference type="eggNOG" id="COG3064">
    <property type="taxonomic scope" value="Bacteria"/>
</dbReference>
<feature type="transmembrane region" description="Helical" evidence="3">
    <location>
        <begin position="12"/>
        <end position="31"/>
    </location>
</feature>
<evidence type="ECO:0000256" key="2">
    <source>
        <dbReference type="SAM" id="Coils"/>
    </source>
</evidence>
<sequence>MKFPKKRWQKWAFLTGSFTVLPTLIAFFSILPHSSVLEPSHLRFNSTSQRYQSDNSHLLNLHGEAFSDADLNAVAEHTDWDANFALFQQKFKTKPITVNQLGLVDVFNLLSGWKQSLTGVLETIPQLQKEIKAANDIFPVNEQSQIPRVEARLFDFLGSGFFPVLNPKGLGLADNVASLFEQFQLASINLSGFEVKLIKTHDIVIKSKVRYSFEVQMQFHAVYQNNDTKANLDFALNISTINFATLQELQNSFDLQGSDLTAGLFYKYSVNKLTSGTNDLTTIAKTALGENIIQKQVSLTQSIIKPRLEAAKTQYKQDIIAPFAKERQAALAQHLKEIEEAKQRAEQLLKEQQEAEKRRQEEVKNVAETQQFNDSLTSAQKFKEYWLKQGKDVTKKVELIQALKSSFFRNQNRTFNFLIAGFRTAIDWYYNQEKNNTTAKNNAFGKNGIQFPVAGFQGIYMSQWLRDELSGKTDIKLNLKSLSVQNENKNSSINWNKQKRIEIKQVKPFNYSFEINLKYTGSYNVSLWYLIGAAIGGIPTSWSGTMDMKFIVDGDLDSGIVTKQDYPGSKFEFTEDKLWFTLHVKQQIKVKEQGFMNLLKGQSLDNLDLRTGTTKPPVVDLASYLHFVILTAK</sequence>
<proteinExistence type="inferred from homology"/>
<evidence type="ECO:0000256" key="1">
    <source>
        <dbReference type="ARBA" id="ARBA00010294"/>
    </source>
</evidence>
<reference evidence="6 7" key="1">
    <citation type="journal article" date="2010" name="Appl. Environ. Microbiol.">
        <title>Targeted chromosomal knockouts in Mycoplasma pneumoniae.</title>
        <authorList>
            <person name="Krishnakumar R."/>
            <person name="Assad-Garcia N."/>
            <person name="Benders G.A."/>
            <person name="Phan Q."/>
            <person name="Montague M.G."/>
            <person name="Glass J.I."/>
        </authorList>
    </citation>
    <scope>NUCLEOTIDE SEQUENCE [LARGE SCALE GENOMIC DNA]</scope>
    <source>
        <strain evidence="7">ATCC 15531 / DSM 22911 / NBRC 14401 / NCTC 10119 / FH</strain>
    </source>
</reference>
<comment type="similarity">
    <text evidence="1">Belongs to the MG032/MG096/MG288 family.</text>
</comment>
<gene>
    <name evidence="6" type="ordered locus">MPNE_0266</name>
</gene>
<dbReference type="KEGG" id="mpj:MPNE_0266"/>
<dbReference type="Proteomes" id="UP000007756">
    <property type="component" value="Chromosome"/>
</dbReference>
<keyword evidence="2" id="KW-0175">Coiled coil</keyword>
<name>A0A0H3DP46_MYCPB</name>
<organism evidence="6 7">
    <name type="scientific">Mycoplasmoides pneumoniae (strain ATCC 15531 / DSM 23978 / CIP 103766 / NBRC 14401 / NCTC 10119 / FH)</name>
    <name type="common">Mycoplasma pneumoniae</name>
    <dbReference type="NCBI Taxonomy" id="722438"/>
    <lineage>
        <taxon>Bacteria</taxon>
        <taxon>Bacillati</taxon>
        <taxon>Mycoplasmatota</taxon>
        <taxon>Mycoplasmoidales</taxon>
        <taxon>Mycoplasmoidaceae</taxon>
        <taxon>Mycoplasmoides</taxon>
    </lineage>
</organism>
<feature type="domain" description="DUF240" evidence="5">
    <location>
        <begin position="77"/>
        <end position="304"/>
    </location>
</feature>
<dbReference type="STRING" id="722438.F539_01300"/>
<keyword evidence="3" id="KW-0812">Transmembrane</keyword>
<dbReference type="HOGENOM" id="CLU_029253_0_0_14"/>
<keyword evidence="3" id="KW-1133">Transmembrane helix</keyword>
<dbReference type="Pfam" id="PF03072">
    <property type="entry name" value="DUF237"/>
    <property type="match status" value="1"/>
</dbReference>
<protein>
    <submittedName>
        <fullName evidence="6">MG032/MG096/MG288 family 2</fullName>
    </submittedName>
</protein>
<dbReference type="AlphaFoldDB" id="A0A0H3DP46"/>